<feature type="transmembrane region" description="Helical" evidence="3">
    <location>
        <begin position="20"/>
        <end position="37"/>
    </location>
</feature>
<accession>A0ABS4JNV7</accession>
<evidence type="ECO:0000256" key="1">
    <source>
        <dbReference type="ARBA" id="ARBA00023224"/>
    </source>
</evidence>
<dbReference type="InterPro" id="IPR004089">
    <property type="entry name" value="MCPsignal_dom"/>
</dbReference>
<keyword evidence="1 2" id="KW-0807">Transducer</keyword>
<dbReference type="RefSeq" id="WP_209464830.1">
    <property type="nucleotide sequence ID" value="NZ_JAGGLG010000001.1"/>
</dbReference>
<dbReference type="EMBL" id="JAGGLG010000001">
    <property type="protein sequence ID" value="MBP2016665.1"/>
    <property type="molecule type" value="Genomic_DNA"/>
</dbReference>
<protein>
    <submittedName>
        <fullName evidence="5">Methyl-accepting chemotaxis protein</fullName>
    </submittedName>
</protein>
<dbReference type="Gene3D" id="1.10.287.950">
    <property type="entry name" value="Methyl-accepting chemotaxis protein"/>
    <property type="match status" value="1"/>
</dbReference>
<feature type="domain" description="Methyl-accepting transducer" evidence="4">
    <location>
        <begin position="245"/>
        <end position="502"/>
    </location>
</feature>
<feature type="transmembrane region" description="Helical" evidence="3">
    <location>
        <begin position="49"/>
        <end position="69"/>
    </location>
</feature>
<sequence>MDLRKRLQNHEQATNRTVTLILWISLGLVLAVLLPLAHRTGLDSELFLLWGMGSATVLGAATLLVWRGLLPRLQKYLLVCAVAAVLVGIAFLVPGSNQHMGIWFILPMITGFYVQRSVSVLGTLLAVAGWIAVLLLRPPEVAPSISLARIGLVNGVMLTLVGIGLYAIALRNRALLDELSAAATKEEVLRRLDALLAEARQTTGELTAAVADLSQIGRQADQQVEARLRPTVARLSQASQEARVAAGESHAALEELTAAVGAVAEAARSQLAHADGALELGRGMAAASSSVTGLAREVAAQAEAARQAVEEGRSVVQRSADGMARLSRATADAAAAMAELANHSAQIGKVVTTIEQFAGQTRLLALNAAIEAARAGAAGRGFAVVAEEVGKLAANSSQAAAEIARLIAQVQEGIATARAAMVTTSDLSEEGLALSASTGETLEHLRAAVGRASERTADIADQAARLTEHSQRLADSLAELSALAHENSSSAEQIAATAQQLAAGGRTAAETAATSAAVAEEVAGVANTLAELVQEMGASVQRLSRAAADLAAATADR</sequence>
<name>A0ABS4JNV7_9FIRM</name>
<keyword evidence="3" id="KW-0472">Membrane</keyword>
<organism evidence="5 6">
    <name type="scientific">Symbiobacterium terraclitae</name>
    <dbReference type="NCBI Taxonomy" id="557451"/>
    <lineage>
        <taxon>Bacteria</taxon>
        <taxon>Bacillati</taxon>
        <taxon>Bacillota</taxon>
        <taxon>Clostridia</taxon>
        <taxon>Eubacteriales</taxon>
        <taxon>Symbiobacteriaceae</taxon>
        <taxon>Symbiobacterium</taxon>
    </lineage>
</organism>
<keyword evidence="3" id="KW-1133">Transmembrane helix</keyword>
<evidence type="ECO:0000313" key="5">
    <source>
        <dbReference type="EMBL" id="MBP2016665.1"/>
    </source>
</evidence>
<dbReference type="SMART" id="SM00283">
    <property type="entry name" value="MA"/>
    <property type="match status" value="1"/>
</dbReference>
<feature type="transmembrane region" description="Helical" evidence="3">
    <location>
        <begin position="147"/>
        <end position="169"/>
    </location>
</feature>
<evidence type="ECO:0000313" key="6">
    <source>
        <dbReference type="Proteomes" id="UP001519289"/>
    </source>
</evidence>
<reference evidence="5 6" key="1">
    <citation type="submission" date="2021-03" db="EMBL/GenBank/DDBJ databases">
        <title>Genomic Encyclopedia of Type Strains, Phase IV (KMG-IV): sequencing the most valuable type-strain genomes for metagenomic binning, comparative biology and taxonomic classification.</title>
        <authorList>
            <person name="Goeker M."/>
        </authorList>
    </citation>
    <scope>NUCLEOTIDE SEQUENCE [LARGE SCALE GENOMIC DNA]</scope>
    <source>
        <strain evidence="5 6">DSM 27138</strain>
    </source>
</reference>
<dbReference type="PANTHER" id="PTHR32089">
    <property type="entry name" value="METHYL-ACCEPTING CHEMOTAXIS PROTEIN MCPB"/>
    <property type="match status" value="1"/>
</dbReference>
<keyword evidence="6" id="KW-1185">Reference proteome</keyword>
<dbReference type="PANTHER" id="PTHR32089:SF112">
    <property type="entry name" value="LYSOZYME-LIKE PROTEIN-RELATED"/>
    <property type="match status" value="1"/>
</dbReference>
<evidence type="ECO:0000259" key="4">
    <source>
        <dbReference type="PROSITE" id="PS50111"/>
    </source>
</evidence>
<evidence type="ECO:0000256" key="3">
    <source>
        <dbReference type="SAM" id="Phobius"/>
    </source>
</evidence>
<feature type="transmembrane region" description="Helical" evidence="3">
    <location>
        <begin position="113"/>
        <end position="135"/>
    </location>
</feature>
<feature type="transmembrane region" description="Helical" evidence="3">
    <location>
        <begin position="76"/>
        <end position="93"/>
    </location>
</feature>
<proteinExistence type="predicted"/>
<dbReference type="Proteomes" id="UP001519289">
    <property type="component" value="Unassembled WGS sequence"/>
</dbReference>
<comment type="caution">
    <text evidence="5">The sequence shown here is derived from an EMBL/GenBank/DDBJ whole genome shotgun (WGS) entry which is preliminary data.</text>
</comment>
<dbReference type="PROSITE" id="PS50111">
    <property type="entry name" value="CHEMOTAXIS_TRANSDUC_2"/>
    <property type="match status" value="1"/>
</dbReference>
<dbReference type="SUPFAM" id="SSF58104">
    <property type="entry name" value="Methyl-accepting chemotaxis protein (MCP) signaling domain"/>
    <property type="match status" value="1"/>
</dbReference>
<dbReference type="Pfam" id="PF00015">
    <property type="entry name" value="MCPsignal"/>
    <property type="match status" value="1"/>
</dbReference>
<gene>
    <name evidence="5" type="ORF">J2Z79_000038</name>
</gene>
<keyword evidence="3" id="KW-0812">Transmembrane</keyword>
<evidence type="ECO:0000256" key="2">
    <source>
        <dbReference type="PROSITE-ProRule" id="PRU00284"/>
    </source>
</evidence>